<protein>
    <submittedName>
        <fullName evidence="3">Uncharacterized protein</fullName>
    </submittedName>
</protein>
<name>A0A6S7HYI5_PARCT</name>
<dbReference type="Pfam" id="PF00092">
    <property type="entry name" value="VWA"/>
    <property type="match status" value="2"/>
</dbReference>
<feature type="compositionally biased region" description="Low complexity" evidence="1">
    <location>
        <begin position="185"/>
        <end position="207"/>
    </location>
</feature>
<dbReference type="OrthoDB" id="5963260at2759"/>
<dbReference type="InterPro" id="IPR002035">
    <property type="entry name" value="VWF_A"/>
</dbReference>
<dbReference type="EMBL" id="CACRXK020006573">
    <property type="protein sequence ID" value="CAB4009787.1"/>
    <property type="molecule type" value="Genomic_DNA"/>
</dbReference>
<evidence type="ECO:0000256" key="1">
    <source>
        <dbReference type="SAM" id="MobiDB-lite"/>
    </source>
</evidence>
<comment type="caution">
    <text evidence="3">The sequence shown here is derived from an EMBL/GenBank/DDBJ whole genome shotgun (WGS) entry which is preliminary data.</text>
</comment>
<sequence>MKMNKKKGITSKLLVVFLVLLETVVEIRGAPVSTDTGASVLCPPPFGICRWEPEDICTDHSDCKLYSGADKWIGLCCPHACEGKKVCRDVRLPTPSTTIRPTTEYITTTEYTTQPSTKSSTTDITTSTTLPTNLVTTQKNQFTTATSSTNKPTIVSKAASTAKYSSTEEPSTTQSRTTTTEESKSTIALPTTDLETTTTERTTELSATTRLTTTEMPTTKLPTTVLPSSTTPTMTVVTATTTQEPRPGPSVCSHSDAKDILFIIDGTVNYRQYWVTRKKEWKQTKHFIKEVVSEMNGDNFRVGVMQYGGRREPRMEVDLWEGTSTADLMYQIDNIRQIGGVERITGKSLAIASNKFYELNSLYERVSAQDIVVLITRGRPSDREQTFAEVGMLKRKMIRVIAIGLGPYPRYLARSLRKIASFTQDAIASKYSELANKKMDVLEKICLPVKLPATESLCGNKKYDIHFVLDGSRSINPSDFDKKRKFLKDAFFLLESPSSDLNIGMMQFSTVEKTEKIMVLQKHSLNEEIKSIENMEYHSGRRTMLGDALSQVNDEVFNGHGGDRSAVENVLVIFSDGRAHDITRAYREADNMKERNVRIIATTVSDYGYVPRQLRKLATHPKYAISIELSNTARYAKKLVSMICQTNV</sequence>
<keyword evidence="2" id="KW-0732">Signal</keyword>
<feature type="region of interest" description="Disordered" evidence="1">
    <location>
        <begin position="159"/>
        <end position="207"/>
    </location>
</feature>
<dbReference type="InterPro" id="IPR050525">
    <property type="entry name" value="ECM_Assembly_Org"/>
</dbReference>
<organism evidence="3 4">
    <name type="scientific">Paramuricea clavata</name>
    <name type="common">Red gorgonian</name>
    <name type="synonym">Violescent sea-whip</name>
    <dbReference type="NCBI Taxonomy" id="317549"/>
    <lineage>
        <taxon>Eukaryota</taxon>
        <taxon>Metazoa</taxon>
        <taxon>Cnidaria</taxon>
        <taxon>Anthozoa</taxon>
        <taxon>Octocorallia</taxon>
        <taxon>Malacalcyonacea</taxon>
        <taxon>Plexauridae</taxon>
        <taxon>Paramuricea</taxon>
    </lineage>
</organism>
<dbReference type="InterPro" id="IPR036465">
    <property type="entry name" value="vWFA_dom_sf"/>
</dbReference>
<dbReference type="CDD" id="cd01450">
    <property type="entry name" value="vWFA_subfamily_ECM"/>
    <property type="match status" value="2"/>
</dbReference>
<gene>
    <name evidence="3" type="ORF">PACLA_8A019932</name>
</gene>
<accession>A0A6S7HYI5</accession>
<reference evidence="3" key="1">
    <citation type="submission" date="2020-04" db="EMBL/GenBank/DDBJ databases">
        <authorList>
            <person name="Alioto T."/>
            <person name="Alioto T."/>
            <person name="Gomez Garrido J."/>
        </authorList>
    </citation>
    <scope>NUCLEOTIDE SEQUENCE</scope>
    <source>
        <strain evidence="3">A484AB</strain>
    </source>
</reference>
<evidence type="ECO:0000256" key="2">
    <source>
        <dbReference type="SAM" id="SignalP"/>
    </source>
</evidence>
<feature type="signal peptide" evidence="2">
    <location>
        <begin position="1"/>
        <end position="29"/>
    </location>
</feature>
<dbReference type="PROSITE" id="PS50234">
    <property type="entry name" value="VWFA"/>
    <property type="match status" value="2"/>
</dbReference>
<feature type="compositionally biased region" description="Low complexity" evidence="1">
    <location>
        <begin position="159"/>
        <end position="178"/>
    </location>
</feature>
<feature type="chain" id="PRO_5044278158" evidence="2">
    <location>
        <begin position="30"/>
        <end position="648"/>
    </location>
</feature>
<dbReference type="AlphaFoldDB" id="A0A6S7HYI5"/>
<dbReference type="PANTHER" id="PTHR24020:SF84">
    <property type="entry name" value="VWFA DOMAIN-CONTAINING PROTEIN"/>
    <property type="match status" value="1"/>
</dbReference>
<dbReference type="SUPFAM" id="SSF53300">
    <property type="entry name" value="vWA-like"/>
    <property type="match status" value="2"/>
</dbReference>
<dbReference type="Proteomes" id="UP001152795">
    <property type="component" value="Unassembled WGS sequence"/>
</dbReference>
<evidence type="ECO:0000313" key="4">
    <source>
        <dbReference type="Proteomes" id="UP001152795"/>
    </source>
</evidence>
<dbReference type="SMART" id="SM00327">
    <property type="entry name" value="VWA"/>
    <property type="match status" value="2"/>
</dbReference>
<dbReference type="PANTHER" id="PTHR24020">
    <property type="entry name" value="COLLAGEN ALPHA"/>
    <property type="match status" value="1"/>
</dbReference>
<proteinExistence type="predicted"/>
<keyword evidence="4" id="KW-1185">Reference proteome</keyword>
<dbReference type="Gene3D" id="3.40.50.410">
    <property type="entry name" value="von Willebrand factor, type A domain"/>
    <property type="match status" value="2"/>
</dbReference>
<evidence type="ECO:0000313" key="3">
    <source>
        <dbReference type="EMBL" id="CAB4009787.1"/>
    </source>
</evidence>
<dbReference type="PRINTS" id="PR00453">
    <property type="entry name" value="VWFADOMAIN"/>
</dbReference>